<evidence type="ECO:0000313" key="1">
    <source>
        <dbReference type="EMBL" id="KAI9392984.1"/>
    </source>
</evidence>
<protein>
    <submittedName>
        <fullName evidence="1">Uncharacterized protein</fullName>
    </submittedName>
</protein>
<keyword evidence="2" id="KW-1185">Reference proteome</keyword>
<organism evidence="1 2">
    <name type="scientific">Populus trichocarpa</name>
    <name type="common">Western balsam poplar</name>
    <name type="synonym">Populus balsamifera subsp. trichocarpa</name>
    <dbReference type="NCBI Taxonomy" id="3694"/>
    <lineage>
        <taxon>Eukaryota</taxon>
        <taxon>Viridiplantae</taxon>
        <taxon>Streptophyta</taxon>
        <taxon>Embryophyta</taxon>
        <taxon>Tracheophyta</taxon>
        <taxon>Spermatophyta</taxon>
        <taxon>Magnoliopsida</taxon>
        <taxon>eudicotyledons</taxon>
        <taxon>Gunneridae</taxon>
        <taxon>Pentapetalae</taxon>
        <taxon>rosids</taxon>
        <taxon>fabids</taxon>
        <taxon>Malpighiales</taxon>
        <taxon>Salicaceae</taxon>
        <taxon>Saliceae</taxon>
        <taxon>Populus</taxon>
    </lineage>
</organism>
<name>A0ACC0SUS8_POPTR</name>
<proteinExistence type="predicted"/>
<comment type="caution">
    <text evidence="1">The sequence shown here is derived from an EMBL/GenBank/DDBJ whole genome shotgun (WGS) entry which is preliminary data.</text>
</comment>
<dbReference type="Proteomes" id="UP000006729">
    <property type="component" value="Chromosome 6"/>
</dbReference>
<reference evidence="1 2" key="1">
    <citation type="journal article" date="2006" name="Science">
        <title>The genome of black cottonwood, Populus trichocarpa (Torr. &amp; Gray).</title>
        <authorList>
            <person name="Tuskan G.A."/>
            <person name="Difazio S."/>
            <person name="Jansson S."/>
            <person name="Bohlmann J."/>
            <person name="Grigoriev I."/>
            <person name="Hellsten U."/>
            <person name="Putnam N."/>
            <person name="Ralph S."/>
            <person name="Rombauts S."/>
            <person name="Salamov A."/>
            <person name="Schein J."/>
            <person name="Sterck L."/>
            <person name="Aerts A."/>
            <person name="Bhalerao R.R."/>
            <person name="Bhalerao R.P."/>
            <person name="Blaudez D."/>
            <person name="Boerjan W."/>
            <person name="Brun A."/>
            <person name="Brunner A."/>
            <person name="Busov V."/>
            <person name="Campbell M."/>
            <person name="Carlson J."/>
            <person name="Chalot M."/>
            <person name="Chapman J."/>
            <person name="Chen G.L."/>
            <person name="Cooper D."/>
            <person name="Coutinho P.M."/>
            <person name="Couturier J."/>
            <person name="Covert S."/>
            <person name="Cronk Q."/>
            <person name="Cunningham R."/>
            <person name="Davis J."/>
            <person name="Degroeve S."/>
            <person name="Dejardin A."/>
            <person name="Depamphilis C."/>
            <person name="Detter J."/>
            <person name="Dirks B."/>
            <person name="Dubchak I."/>
            <person name="Duplessis S."/>
            <person name="Ehlting J."/>
            <person name="Ellis B."/>
            <person name="Gendler K."/>
            <person name="Goodstein D."/>
            <person name="Gribskov M."/>
            <person name="Grimwood J."/>
            <person name="Groover A."/>
            <person name="Gunter L."/>
            <person name="Hamberger B."/>
            <person name="Heinze B."/>
            <person name="Helariutta Y."/>
            <person name="Henrissat B."/>
            <person name="Holligan D."/>
            <person name="Holt R."/>
            <person name="Huang W."/>
            <person name="Islam-Faridi N."/>
            <person name="Jones S."/>
            <person name="Jones-Rhoades M."/>
            <person name="Jorgensen R."/>
            <person name="Joshi C."/>
            <person name="Kangasjarvi J."/>
            <person name="Karlsson J."/>
            <person name="Kelleher C."/>
            <person name="Kirkpatrick R."/>
            <person name="Kirst M."/>
            <person name="Kohler A."/>
            <person name="Kalluri U."/>
            <person name="Larimer F."/>
            <person name="Leebens-Mack J."/>
            <person name="Leple J.C."/>
            <person name="Locascio P."/>
            <person name="Lou Y."/>
            <person name="Lucas S."/>
            <person name="Martin F."/>
            <person name="Montanini B."/>
            <person name="Napoli C."/>
            <person name="Nelson D.R."/>
            <person name="Nelson C."/>
            <person name="Nieminen K."/>
            <person name="Nilsson O."/>
            <person name="Pereda V."/>
            <person name="Peter G."/>
            <person name="Philippe R."/>
            <person name="Pilate G."/>
            <person name="Poliakov A."/>
            <person name="Razumovskaya J."/>
            <person name="Richardson P."/>
            <person name="Rinaldi C."/>
            <person name="Ritland K."/>
            <person name="Rouze P."/>
            <person name="Ryaboy D."/>
            <person name="Schmutz J."/>
            <person name="Schrader J."/>
            <person name="Segerman B."/>
            <person name="Shin H."/>
            <person name="Siddiqui A."/>
            <person name="Sterky F."/>
            <person name="Terry A."/>
            <person name="Tsai C.J."/>
            <person name="Uberbacher E."/>
            <person name="Unneberg P."/>
            <person name="Vahala J."/>
            <person name="Wall K."/>
            <person name="Wessler S."/>
            <person name="Yang G."/>
            <person name="Yin T."/>
            <person name="Douglas C."/>
            <person name="Marra M."/>
            <person name="Sandberg G."/>
            <person name="Van de Peer Y."/>
            <person name="Rokhsar D."/>
        </authorList>
    </citation>
    <scope>NUCLEOTIDE SEQUENCE [LARGE SCALE GENOMIC DNA]</scope>
    <source>
        <strain evidence="2">cv. Nisqually</strain>
    </source>
</reference>
<gene>
    <name evidence="1" type="ORF">POPTR_006G166816v4</name>
</gene>
<dbReference type="EMBL" id="CM009295">
    <property type="protein sequence ID" value="KAI9392984.1"/>
    <property type="molecule type" value="Genomic_DNA"/>
</dbReference>
<sequence>MYLSIQIFDSQHLRRGSNNGSFYFGLSSRNRWQLIHHNKYKQTL</sequence>
<accession>A0ACC0SUS8</accession>
<evidence type="ECO:0000313" key="2">
    <source>
        <dbReference type="Proteomes" id="UP000006729"/>
    </source>
</evidence>